<dbReference type="GeneID" id="96912145"/>
<accession>A0A1R4JDD5</accession>
<dbReference type="RefSeq" id="WP_226910237.1">
    <property type="nucleotide sequence ID" value="NZ_FUKW01000074.1"/>
</dbReference>
<reference evidence="1 2" key="1">
    <citation type="submission" date="2017-02" db="EMBL/GenBank/DDBJ databases">
        <authorList>
            <person name="Peterson S.W."/>
        </authorList>
    </citation>
    <scope>NUCLEOTIDE SEQUENCE [LARGE SCALE GENOMIC DNA]</scope>
    <source>
        <strain evidence="1 2">42ea</strain>
    </source>
</reference>
<dbReference type="AlphaFoldDB" id="A0A1R4JDD5"/>
<dbReference type="InterPro" id="IPR025716">
    <property type="entry name" value="Post-transcriptional_regulator"/>
</dbReference>
<evidence type="ECO:0008006" key="3">
    <source>
        <dbReference type="Google" id="ProtNLM"/>
    </source>
</evidence>
<evidence type="ECO:0000313" key="2">
    <source>
        <dbReference type="Proteomes" id="UP000195611"/>
    </source>
</evidence>
<organism evidence="1 2">
    <name type="scientific">Marinilactibacillus psychrotolerans 42ea</name>
    <dbReference type="NCBI Taxonomy" id="1255609"/>
    <lineage>
        <taxon>Bacteria</taxon>
        <taxon>Bacillati</taxon>
        <taxon>Bacillota</taxon>
        <taxon>Bacilli</taxon>
        <taxon>Lactobacillales</taxon>
        <taxon>Carnobacteriaceae</taxon>
        <taxon>Marinilactibacillus</taxon>
    </lineage>
</organism>
<proteinExistence type="predicted"/>
<protein>
    <recommendedName>
        <fullName evidence="3">Post-transcriptional regulator</fullName>
    </recommendedName>
</protein>
<evidence type="ECO:0000313" key="1">
    <source>
        <dbReference type="EMBL" id="SJN29999.1"/>
    </source>
</evidence>
<gene>
    <name evidence="1" type="ORF">FM115_04960</name>
</gene>
<dbReference type="Proteomes" id="UP000195611">
    <property type="component" value="Unassembled WGS sequence"/>
</dbReference>
<dbReference type="Pfam" id="PF13797">
    <property type="entry name" value="Post_transc_reg"/>
    <property type="match status" value="1"/>
</dbReference>
<name>A0A1R4JDD5_9LACT</name>
<sequence length="94" mass="11409">MGYQTHAFSNYETWLRMKQEEFFKNGYQQVTVEDLWKYCNTFLWKHHRPERYHEEVKAIMGIVINDYFNFASLEAQVYNVSSLDEMELNDILGK</sequence>
<dbReference type="EMBL" id="FUKW01000074">
    <property type="protein sequence ID" value="SJN29999.1"/>
    <property type="molecule type" value="Genomic_DNA"/>
</dbReference>